<dbReference type="Proteomes" id="UP000268056">
    <property type="component" value="Unassembled WGS sequence"/>
</dbReference>
<accession>A0A3M3ZES1</accession>
<dbReference type="AlphaFoldDB" id="A0A3M3ZES1"/>
<sequence length="351" mass="39277">MTSNPTPPAYAGKTTVYIDQNVLDMAVKGDHSAFFTSLIEHFQILYSDDTLREIKRSGQPDKFLTALDTLKAMHIRYQFNERFELTGQVILHEIPSAQSYSRYLQIEPAYDMMFAAAHQTTLKLYGGRSDATFSDIVSEQIKAFDGLIKSLSAPLVELDQTHPDLRAPIEQHLQTLQAQYEQISAMAGAEMTKHISDDAGQSGVKNYRATVGMGPVELNNIKPPRVIEKIWAIYQQLDGYRDQGYSIENFLGVAKNPIYDREMHVHEKVTAIYNLLNVIGYKADSKLDRENRHVAAISDAAHAAIGTHAEILLSADRVFADKVRAIYEFLGVTTEVGLVVLVDGEIRLQAE</sequence>
<evidence type="ECO:0000313" key="2">
    <source>
        <dbReference type="Proteomes" id="UP000268056"/>
    </source>
</evidence>
<protein>
    <submittedName>
        <fullName evidence="1">Uncharacterized protein</fullName>
    </submittedName>
</protein>
<dbReference type="RefSeq" id="WP_233594445.1">
    <property type="nucleotide sequence ID" value="NZ_RBQC01000016.1"/>
</dbReference>
<organism evidence="1 2">
    <name type="scientific">Pseudomonas syringae pv. tagetis</name>
    <dbReference type="NCBI Taxonomy" id="129140"/>
    <lineage>
        <taxon>Bacteria</taxon>
        <taxon>Pseudomonadati</taxon>
        <taxon>Pseudomonadota</taxon>
        <taxon>Gammaproteobacteria</taxon>
        <taxon>Pseudomonadales</taxon>
        <taxon>Pseudomonadaceae</taxon>
        <taxon>Pseudomonas</taxon>
    </lineage>
</organism>
<proteinExistence type="predicted"/>
<dbReference type="EMBL" id="RBQC01000016">
    <property type="protein sequence ID" value="RMO93111.1"/>
    <property type="molecule type" value="Genomic_DNA"/>
</dbReference>
<gene>
    <name evidence="1" type="ORF">ALQ32_04032</name>
</gene>
<evidence type="ECO:0000313" key="1">
    <source>
        <dbReference type="EMBL" id="RMO93111.1"/>
    </source>
</evidence>
<comment type="caution">
    <text evidence="1">The sequence shown here is derived from an EMBL/GenBank/DDBJ whole genome shotgun (WGS) entry which is preliminary data.</text>
</comment>
<reference evidence="1 2" key="1">
    <citation type="submission" date="2018-08" db="EMBL/GenBank/DDBJ databases">
        <title>Recombination of ecologically and evolutionarily significant loci maintains genetic cohesion in the Pseudomonas syringae species complex.</title>
        <authorList>
            <person name="Dillon M."/>
            <person name="Thakur S."/>
            <person name="Almeida R.N.D."/>
            <person name="Weir B.S."/>
            <person name="Guttman D.S."/>
        </authorList>
    </citation>
    <scope>NUCLEOTIDE SEQUENCE [LARGE SCALE GENOMIC DNA]</scope>
    <source>
        <strain evidence="1 2">ICMP 4092</strain>
    </source>
</reference>
<name>A0A3M3ZES1_9PSED</name>